<name>A0A061IAW0_CRIGR</name>
<dbReference type="Proteomes" id="UP000030759">
    <property type="component" value="Unassembled WGS sequence"/>
</dbReference>
<protein>
    <submittedName>
        <fullName evidence="1">Uncharacterized protein</fullName>
    </submittedName>
</protein>
<evidence type="ECO:0000313" key="1">
    <source>
        <dbReference type="EMBL" id="ERE76347.1"/>
    </source>
</evidence>
<sequence length="81" mass="9019">MTLTPGQCGKTLAGTFGNPRVFNFEPLKIFHNFEIYVEALALFSVIFCGLEAAVKICCGAPWCIFHARHRCVFISNRLPSP</sequence>
<dbReference type="EMBL" id="KE674505">
    <property type="protein sequence ID" value="ERE76347.1"/>
    <property type="molecule type" value="Genomic_DNA"/>
</dbReference>
<organism evidence="1 2">
    <name type="scientific">Cricetulus griseus</name>
    <name type="common">Chinese hamster</name>
    <name type="synonym">Cricetulus barabensis griseus</name>
    <dbReference type="NCBI Taxonomy" id="10029"/>
    <lineage>
        <taxon>Eukaryota</taxon>
        <taxon>Metazoa</taxon>
        <taxon>Chordata</taxon>
        <taxon>Craniata</taxon>
        <taxon>Vertebrata</taxon>
        <taxon>Euteleostomi</taxon>
        <taxon>Mammalia</taxon>
        <taxon>Eutheria</taxon>
        <taxon>Euarchontoglires</taxon>
        <taxon>Glires</taxon>
        <taxon>Rodentia</taxon>
        <taxon>Myomorpha</taxon>
        <taxon>Muroidea</taxon>
        <taxon>Cricetidae</taxon>
        <taxon>Cricetinae</taxon>
        <taxon>Cricetulus</taxon>
    </lineage>
</organism>
<dbReference type="AlphaFoldDB" id="A0A061IAW0"/>
<reference evidence="2" key="1">
    <citation type="journal article" date="2013" name="Nat. Biotechnol.">
        <title>Chinese hamster genome sequenced from sorted chromosomes.</title>
        <authorList>
            <person name="Brinkrolf K."/>
            <person name="Rupp O."/>
            <person name="Laux H."/>
            <person name="Kollin F."/>
            <person name="Ernst W."/>
            <person name="Linke B."/>
            <person name="Kofler R."/>
            <person name="Romand S."/>
            <person name="Hesse F."/>
            <person name="Budach W.E."/>
            <person name="Galosy S."/>
            <person name="Muller D."/>
            <person name="Noll T."/>
            <person name="Wienberg J."/>
            <person name="Jostock T."/>
            <person name="Leonard M."/>
            <person name="Grillari J."/>
            <person name="Tauch A."/>
            <person name="Goesmann A."/>
            <person name="Helk B."/>
            <person name="Mott J.E."/>
            <person name="Puhler A."/>
            <person name="Borth N."/>
        </authorList>
    </citation>
    <scope>NUCLEOTIDE SEQUENCE [LARGE SCALE GENOMIC DNA]</scope>
    <source>
        <strain evidence="2">17A/GY</strain>
    </source>
</reference>
<evidence type="ECO:0000313" key="2">
    <source>
        <dbReference type="Proteomes" id="UP000030759"/>
    </source>
</evidence>
<proteinExistence type="predicted"/>
<accession>A0A061IAW0</accession>
<gene>
    <name evidence="1" type="ORF">H671_4g11915</name>
</gene>